<protein>
    <submittedName>
        <fullName evidence="11">Glycosyl transferase family 2</fullName>
    </submittedName>
</protein>
<dbReference type="STRING" id="1348114.OM33_06095"/>
<dbReference type="GO" id="GO:0005886">
    <property type="term" value="C:plasma membrane"/>
    <property type="evidence" value="ECO:0007669"/>
    <property type="project" value="UniProtKB-SubCell"/>
</dbReference>
<evidence type="ECO:0000259" key="10">
    <source>
        <dbReference type="Pfam" id="PF00535"/>
    </source>
</evidence>
<evidence type="ECO:0000313" key="12">
    <source>
        <dbReference type="Proteomes" id="UP000030341"/>
    </source>
</evidence>
<feature type="transmembrane region" description="Helical" evidence="9">
    <location>
        <begin position="245"/>
        <end position="266"/>
    </location>
</feature>
<dbReference type="EMBL" id="CP009888">
    <property type="protein sequence ID" value="AIY64763.1"/>
    <property type="molecule type" value="Genomic_DNA"/>
</dbReference>
<evidence type="ECO:0000256" key="7">
    <source>
        <dbReference type="ARBA" id="ARBA00023136"/>
    </source>
</evidence>
<gene>
    <name evidence="11" type="ORF">OM33_06095</name>
</gene>
<sequence>MRVISDNYHAPLVRQTSLSIVVAVYNEQEVLAHFHNQLAAVLNTLSNIKSEIIYINDGSSDDTWDILKTLPASGFAIKLFNLSRNFGKEAAMTAGLDHANSDAIILLDADLQDPPELIPKMIASWQQGYDVVNMRRSQRHGESKLKKWTAHAFYRLLAFMSDDVVIEKDVGDFRLLSHNVVQQINKLPERNRYMKGLMAWPGFKQITLEFERPKRAAGKTKWNFIELVALGLSGITSFSIKPLKIATWLGVSISLAAFFYSAFLFLETLIFGNQVQGYPSLMLAQLWLGGVQLLAIGVLGEYIGRIYKESKGRPIYIIEESLQLSQEQINENKSKRVTYASK</sequence>
<dbReference type="Pfam" id="PF00535">
    <property type="entry name" value="Glycos_transf_2"/>
    <property type="match status" value="1"/>
</dbReference>
<dbReference type="InterPro" id="IPR029044">
    <property type="entry name" value="Nucleotide-diphossugar_trans"/>
</dbReference>
<keyword evidence="12" id="KW-1185">Reference proteome</keyword>
<dbReference type="PANTHER" id="PTHR48090:SF1">
    <property type="entry name" value="PROPHAGE BACTOPRENOL GLUCOSYL TRANSFERASE HOMOLOG"/>
    <property type="match status" value="1"/>
</dbReference>
<evidence type="ECO:0000256" key="8">
    <source>
        <dbReference type="ARBA" id="ARBA00038152"/>
    </source>
</evidence>
<dbReference type="OrthoDB" id="9811884at2"/>
<evidence type="ECO:0000256" key="9">
    <source>
        <dbReference type="SAM" id="Phobius"/>
    </source>
</evidence>
<dbReference type="RefSeq" id="WP_038640027.1">
    <property type="nucleotide sequence ID" value="NZ_CP009888.1"/>
</dbReference>
<evidence type="ECO:0000256" key="6">
    <source>
        <dbReference type="ARBA" id="ARBA00022989"/>
    </source>
</evidence>
<evidence type="ECO:0000256" key="3">
    <source>
        <dbReference type="ARBA" id="ARBA00022676"/>
    </source>
</evidence>
<evidence type="ECO:0000256" key="1">
    <source>
        <dbReference type="ARBA" id="ARBA00004651"/>
    </source>
</evidence>
<reference evidence="11 12" key="1">
    <citation type="submission" date="2014-11" db="EMBL/GenBank/DDBJ databases">
        <title>Complete Genome Sequence of Pseudoalteromonas sp. Strain OCN003 Isolated from Kaneohe Bay, Oahu, Hawaii.</title>
        <authorList>
            <person name="Beurmann S."/>
            <person name="Videau P."/>
            <person name="Ushijima B."/>
            <person name="Smith A.M."/>
            <person name="Aeby G.S."/>
            <person name="Callahan S.M."/>
            <person name="Belcaid M."/>
        </authorList>
    </citation>
    <scope>NUCLEOTIDE SEQUENCE [LARGE SCALE GENOMIC DNA]</scope>
    <source>
        <strain evidence="11 12">OCN003</strain>
    </source>
</reference>
<dbReference type="PANTHER" id="PTHR48090">
    <property type="entry name" value="UNDECAPRENYL-PHOSPHATE 4-DEOXY-4-FORMAMIDO-L-ARABINOSE TRANSFERASE-RELATED"/>
    <property type="match status" value="1"/>
</dbReference>
<keyword evidence="7 9" id="KW-0472">Membrane</keyword>
<keyword evidence="5 9" id="KW-0812">Transmembrane</keyword>
<organism evidence="11 12">
    <name type="scientific">Pseudoalteromonas piratica</name>
    <dbReference type="NCBI Taxonomy" id="1348114"/>
    <lineage>
        <taxon>Bacteria</taxon>
        <taxon>Pseudomonadati</taxon>
        <taxon>Pseudomonadota</taxon>
        <taxon>Gammaproteobacteria</taxon>
        <taxon>Alteromonadales</taxon>
        <taxon>Pseudoalteromonadaceae</taxon>
        <taxon>Pseudoalteromonas</taxon>
    </lineage>
</organism>
<evidence type="ECO:0000256" key="5">
    <source>
        <dbReference type="ARBA" id="ARBA00022692"/>
    </source>
</evidence>
<dbReference type="Proteomes" id="UP000030341">
    <property type="component" value="Chromosome 1"/>
</dbReference>
<keyword evidence="4 11" id="KW-0808">Transferase</keyword>
<evidence type="ECO:0000256" key="4">
    <source>
        <dbReference type="ARBA" id="ARBA00022679"/>
    </source>
</evidence>
<feature type="domain" description="Glycosyltransferase 2-like" evidence="10">
    <location>
        <begin position="19"/>
        <end position="181"/>
    </location>
</feature>
<proteinExistence type="inferred from homology"/>
<feature type="transmembrane region" description="Helical" evidence="9">
    <location>
        <begin position="286"/>
        <end position="304"/>
    </location>
</feature>
<comment type="similarity">
    <text evidence="8">Belongs to the glycosyltransferase 2 family. GtrB subfamily.</text>
</comment>
<dbReference type="CDD" id="cd04187">
    <property type="entry name" value="DPM1_like_bac"/>
    <property type="match status" value="1"/>
</dbReference>
<dbReference type="KEGG" id="pseo:OM33_06095"/>
<dbReference type="FunFam" id="3.90.550.10:FF:000079">
    <property type="entry name" value="Probable glycosyl transferase"/>
    <property type="match status" value="1"/>
</dbReference>
<dbReference type="InterPro" id="IPR001173">
    <property type="entry name" value="Glyco_trans_2-like"/>
</dbReference>
<keyword evidence="6 9" id="KW-1133">Transmembrane helix</keyword>
<evidence type="ECO:0000256" key="2">
    <source>
        <dbReference type="ARBA" id="ARBA00022475"/>
    </source>
</evidence>
<name>A0A0A7EE02_9GAMM</name>
<comment type="subcellular location">
    <subcellularLocation>
        <location evidence="1">Cell membrane</location>
        <topology evidence="1">Multi-pass membrane protein</topology>
    </subcellularLocation>
</comment>
<keyword evidence="3" id="KW-0328">Glycosyltransferase</keyword>
<evidence type="ECO:0000313" key="11">
    <source>
        <dbReference type="EMBL" id="AIY64763.1"/>
    </source>
</evidence>
<dbReference type="Gene3D" id="3.90.550.10">
    <property type="entry name" value="Spore Coat Polysaccharide Biosynthesis Protein SpsA, Chain A"/>
    <property type="match status" value="1"/>
</dbReference>
<accession>A0A0A7EE02</accession>
<dbReference type="GO" id="GO:0016757">
    <property type="term" value="F:glycosyltransferase activity"/>
    <property type="evidence" value="ECO:0007669"/>
    <property type="project" value="UniProtKB-KW"/>
</dbReference>
<dbReference type="HOGENOM" id="CLU_033536_0_1_6"/>
<dbReference type="eggNOG" id="COG0463">
    <property type="taxonomic scope" value="Bacteria"/>
</dbReference>
<dbReference type="AlphaFoldDB" id="A0A0A7EE02"/>
<dbReference type="SUPFAM" id="SSF53448">
    <property type="entry name" value="Nucleotide-diphospho-sugar transferases"/>
    <property type="match status" value="1"/>
</dbReference>
<dbReference type="InterPro" id="IPR050256">
    <property type="entry name" value="Glycosyltransferase_2"/>
</dbReference>
<keyword evidence="2" id="KW-1003">Cell membrane</keyword>